<dbReference type="InterPro" id="IPR036922">
    <property type="entry name" value="Rieske_2Fe-2S_sf"/>
</dbReference>
<name>A0A7W6BNL6_9SPHN</name>
<keyword evidence="8" id="KW-1185">Reference proteome</keyword>
<dbReference type="InterPro" id="IPR017941">
    <property type="entry name" value="Rieske_2Fe-2S"/>
</dbReference>
<evidence type="ECO:0000256" key="1">
    <source>
        <dbReference type="ARBA" id="ARBA00022714"/>
    </source>
</evidence>
<dbReference type="Pfam" id="PF00355">
    <property type="entry name" value="Rieske"/>
    <property type="match status" value="1"/>
</dbReference>
<dbReference type="SUPFAM" id="SSF50022">
    <property type="entry name" value="ISP domain"/>
    <property type="match status" value="1"/>
</dbReference>
<sequence>MARSSDYRLGEFDFPRGWFMIGESGEATSTPRAIRYFGQDLVMYRGESGQAYVVEAYCPHMGAHLAKNTTSYIVRDGEQVQGESIRCPFHGWRYGPDGQCDHIPYSDFIPRAAKLKTFPVVERAGTIWMWHDPEGLEPDYELPDFGGHWDAPGWVNWKIDLYEETVVKNTFCVSFPVRLPAPLPPYSDPID</sequence>
<keyword evidence="1" id="KW-0001">2Fe-2S</keyword>
<accession>A0A7W6BNL6</accession>
<evidence type="ECO:0000313" key="8">
    <source>
        <dbReference type="Proteomes" id="UP000571950"/>
    </source>
</evidence>
<organism evidence="7 8">
    <name type="scientific">Sphingobium jiangsuense</name>
    <dbReference type="NCBI Taxonomy" id="870476"/>
    <lineage>
        <taxon>Bacteria</taxon>
        <taxon>Pseudomonadati</taxon>
        <taxon>Pseudomonadota</taxon>
        <taxon>Alphaproteobacteria</taxon>
        <taxon>Sphingomonadales</taxon>
        <taxon>Sphingomonadaceae</taxon>
        <taxon>Sphingobium</taxon>
    </lineage>
</organism>
<keyword evidence="7" id="KW-0223">Dioxygenase</keyword>
<comment type="caution">
    <text evidence="7">The sequence shown here is derived from an EMBL/GenBank/DDBJ whole genome shotgun (WGS) entry which is preliminary data.</text>
</comment>
<proteinExistence type="predicted"/>
<feature type="domain" description="Rieske" evidence="6">
    <location>
        <begin position="18"/>
        <end position="129"/>
    </location>
</feature>
<evidence type="ECO:0000256" key="5">
    <source>
        <dbReference type="ARBA" id="ARBA00023014"/>
    </source>
</evidence>
<reference evidence="7 8" key="1">
    <citation type="submission" date="2020-08" db="EMBL/GenBank/DDBJ databases">
        <title>Genomic Encyclopedia of Type Strains, Phase IV (KMG-IV): sequencing the most valuable type-strain genomes for metagenomic binning, comparative biology and taxonomic classification.</title>
        <authorList>
            <person name="Goeker M."/>
        </authorList>
    </citation>
    <scope>NUCLEOTIDE SEQUENCE [LARGE SCALE GENOMIC DNA]</scope>
    <source>
        <strain evidence="7 8">DSM 26189</strain>
    </source>
</reference>
<gene>
    <name evidence="7" type="ORF">GGR43_002625</name>
</gene>
<dbReference type="PANTHER" id="PTHR21266:SF60">
    <property type="entry name" value="3-KETOSTEROID-9-ALPHA-MONOOXYGENASE, OXYGENASE COMPONENT"/>
    <property type="match status" value="1"/>
</dbReference>
<dbReference type="GO" id="GO:0051213">
    <property type="term" value="F:dioxygenase activity"/>
    <property type="evidence" value="ECO:0007669"/>
    <property type="project" value="UniProtKB-KW"/>
</dbReference>
<keyword evidence="3" id="KW-0560">Oxidoreductase</keyword>
<dbReference type="CDD" id="cd03469">
    <property type="entry name" value="Rieske_RO_Alpha_N"/>
    <property type="match status" value="1"/>
</dbReference>
<evidence type="ECO:0000256" key="4">
    <source>
        <dbReference type="ARBA" id="ARBA00023004"/>
    </source>
</evidence>
<dbReference type="PROSITE" id="PS51296">
    <property type="entry name" value="RIESKE"/>
    <property type="match status" value="1"/>
</dbReference>
<feature type="non-terminal residue" evidence="7">
    <location>
        <position position="191"/>
    </location>
</feature>
<protein>
    <submittedName>
        <fullName evidence="7">Phenylpropionate dioxygenase-like ring-hydroxylating dioxygenase large terminal subunit</fullName>
    </submittedName>
</protein>
<dbReference type="InterPro" id="IPR050584">
    <property type="entry name" value="Cholesterol_7-desaturase"/>
</dbReference>
<dbReference type="GO" id="GO:0046872">
    <property type="term" value="F:metal ion binding"/>
    <property type="evidence" value="ECO:0007669"/>
    <property type="project" value="UniProtKB-KW"/>
</dbReference>
<dbReference type="Proteomes" id="UP000571950">
    <property type="component" value="Unassembled WGS sequence"/>
</dbReference>
<dbReference type="EMBL" id="JACIDT010000009">
    <property type="protein sequence ID" value="MBB3926902.1"/>
    <property type="molecule type" value="Genomic_DNA"/>
</dbReference>
<keyword evidence="4" id="KW-0408">Iron</keyword>
<dbReference type="RefSeq" id="WP_188072417.1">
    <property type="nucleotide sequence ID" value="NZ_JACIDT010000009.1"/>
</dbReference>
<dbReference type="AlphaFoldDB" id="A0A7W6BNL6"/>
<dbReference type="PANTHER" id="PTHR21266">
    <property type="entry name" value="IRON-SULFUR DOMAIN CONTAINING PROTEIN"/>
    <property type="match status" value="1"/>
</dbReference>
<dbReference type="GO" id="GO:0051537">
    <property type="term" value="F:2 iron, 2 sulfur cluster binding"/>
    <property type="evidence" value="ECO:0007669"/>
    <property type="project" value="UniProtKB-KW"/>
</dbReference>
<keyword evidence="5" id="KW-0411">Iron-sulfur</keyword>
<evidence type="ECO:0000256" key="2">
    <source>
        <dbReference type="ARBA" id="ARBA00022723"/>
    </source>
</evidence>
<evidence type="ECO:0000259" key="6">
    <source>
        <dbReference type="PROSITE" id="PS51296"/>
    </source>
</evidence>
<dbReference type="Gene3D" id="2.102.10.10">
    <property type="entry name" value="Rieske [2Fe-2S] iron-sulphur domain"/>
    <property type="match status" value="1"/>
</dbReference>
<evidence type="ECO:0000256" key="3">
    <source>
        <dbReference type="ARBA" id="ARBA00023002"/>
    </source>
</evidence>
<keyword evidence="2" id="KW-0479">Metal-binding</keyword>
<evidence type="ECO:0000313" key="7">
    <source>
        <dbReference type="EMBL" id="MBB3926902.1"/>
    </source>
</evidence>